<comment type="caution">
    <text evidence="1">The sequence shown here is derived from an EMBL/GenBank/DDBJ whole genome shotgun (WGS) entry which is preliminary data.</text>
</comment>
<dbReference type="AlphaFoldDB" id="A0A1X0P7J6"/>
<name>A0A1X0P7J6_9TRYP</name>
<evidence type="ECO:0000313" key="1">
    <source>
        <dbReference type="EMBL" id="ORC92815.1"/>
    </source>
</evidence>
<dbReference type="EMBL" id="NBCO01000002">
    <property type="protein sequence ID" value="ORC92815.1"/>
    <property type="molecule type" value="Genomic_DNA"/>
</dbReference>
<organism evidence="1 2">
    <name type="scientific">Trypanosoma theileri</name>
    <dbReference type="NCBI Taxonomy" id="67003"/>
    <lineage>
        <taxon>Eukaryota</taxon>
        <taxon>Discoba</taxon>
        <taxon>Euglenozoa</taxon>
        <taxon>Kinetoplastea</taxon>
        <taxon>Metakinetoplastina</taxon>
        <taxon>Trypanosomatida</taxon>
        <taxon>Trypanosomatidae</taxon>
        <taxon>Trypanosoma</taxon>
    </lineage>
</organism>
<sequence length="258" mass="30709">MPNPYLGNDDAARYVEYYASPRMQRDSVRRLYNTGMERRRESLRRAEEALYPTRPTTYRSQKHIEDYVNEMVYAEMFRRQKKLAELEWDLYKPSPTRYLTGRELEVHVQHMYDQQIRRKQRRERELKLRMGIINSEGDEISVKQHRTVQERDKNRELEENWRPPSAHIKYNDGEQLLVSELAAIHCERAVPTSFSSNTTTPVRTPSRHVDPGRLELLAKPLRVTPKVRKEDPLIPPFRVFGDVPKSRVNRRRSTSVSF</sequence>
<dbReference type="OrthoDB" id="271276at2759"/>
<accession>A0A1X0P7J6</accession>
<dbReference type="VEuPathDB" id="TriTrypDB:TM35_000021410"/>
<evidence type="ECO:0000313" key="2">
    <source>
        <dbReference type="Proteomes" id="UP000192257"/>
    </source>
</evidence>
<dbReference type="Proteomes" id="UP000192257">
    <property type="component" value="Unassembled WGS sequence"/>
</dbReference>
<dbReference type="RefSeq" id="XP_028886881.1">
    <property type="nucleotide sequence ID" value="XM_029021459.1"/>
</dbReference>
<keyword evidence="2" id="KW-1185">Reference proteome</keyword>
<reference evidence="1 2" key="1">
    <citation type="submission" date="2017-03" db="EMBL/GenBank/DDBJ databases">
        <title>An alternative strategy for trypanosome survival in the mammalian bloodstream revealed through genome and transcriptome analysis of the ubiquitous bovine parasite Trypanosoma (Megatrypanum) theileri.</title>
        <authorList>
            <person name="Kelly S."/>
            <person name="Ivens A."/>
            <person name="Mott A."/>
            <person name="O'Neill E."/>
            <person name="Emms D."/>
            <person name="Macleod O."/>
            <person name="Voorheis P."/>
            <person name="Matthews J."/>
            <person name="Matthews K."/>
            <person name="Carrington M."/>
        </authorList>
    </citation>
    <scope>NUCLEOTIDE SEQUENCE [LARGE SCALE GENOMIC DNA]</scope>
    <source>
        <strain evidence="1">Edinburgh</strain>
    </source>
</reference>
<gene>
    <name evidence="1" type="ORF">TM35_000021410</name>
</gene>
<protein>
    <submittedName>
        <fullName evidence="1">Uncharacterized protein</fullName>
    </submittedName>
</protein>
<proteinExistence type="predicted"/>
<dbReference type="GeneID" id="39981239"/>